<dbReference type="KEGG" id="tpaf:A3L08_08100"/>
<evidence type="ECO:0000313" key="3">
    <source>
        <dbReference type="Proteomes" id="UP000197418"/>
    </source>
</evidence>
<dbReference type="InterPro" id="IPR032790">
    <property type="entry name" value="GDE_C"/>
</dbReference>
<evidence type="ECO:0000259" key="1">
    <source>
        <dbReference type="Pfam" id="PF06202"/>
    </source>
</evidence>
<dbReference type="GO" id="GO:0005975">
    <property type="term" value="P:carbohydrate metabolic process"/>
    <property type="evidence" value="ECO:0007669"/>
    <property type="project" value="InterPro"/>
</dbReference>
<dbReference type="AlphaFoldDB" id="A0A218P915"/>
<evidence type="ECO:0000313" key="2">
    <source>
        <dbReference type="EMBL" id="ASJ07284.1"/>
    </source>
</evidence>
<proteinExistence type="predicted"/>
<feature type="domain" description="Glycogen debranching enzyme C-terminal" evidence="1">
    <location>
        <begin position="292"/>
        <end position="576"/>
    </location>
</feature>
<dbReference type="InterPro" id="IPR008928">
    <property type="entry name" value="6-hairpin_glycosidase_sf"/>
</dbReference>
<name>A0A218P915_9EURY</name>
<sequence length="588" mass="66645">MNQKAYIKSLNYRCGGSTMRHVISSGHEFLVFKAEEGTVDFYAYDTLFLSGIRLSTSVPLEPLEITRSSDEVVITYSGEGIRAVRRVKLGGGYRERVIFFSRADDERVIEGRYVFTVPMADILERDYPQASPQRKIEREGNVYAYLGMDGRRRTVRISGESFRVSIPPRGFGRIEFSATPFVEGEFLLPTFRKASFQFNWKPLERVESAVYLRAIEDLEQLIVDIDGYPFPLAGLPDFGAVFGRDSIWTALFLLEEYPQIARGVLKVLSRLQGKRFNAKTEEEPGKIPHEFRFGELCQAGVIPFNPYYGTVDATPLYVALAGEYLKRTEDRAFLDSIKNNLNMAVEWILRRLEEGGGYIRYDKTPLGLENQGWKDWKNSIPDENGVQVKHPVAVVEVQGYAYLALKTASELNLTDYDEKMLEKTAERLKRRFNKEFWTGEHYGIALDGENRLSKVVSSNMGHLLITGILPEERARAVAERLIEGDMFSGWGIRTLSSKERAYDPFSYHNGSVWPHDNAIIVLGLWKAGFKNQALKLASSLLNALYRLGKIPELFSGLEELTPLPYANSPQAWSAAGAVELINLMEVKE</sequence>
<accession>A0A218P915</accession>
<reference evidence="2 3" key="1">
    <citation type="submission" date="2016-04" db="EMBL/GenBank/DDBJ databases">
        <title>Complete genome sequence of Thermococcus pacificus type strain P4.</title>
        <authorList>
            <person name="Oger P.M."/>
        </authorList>
    </citation>
    <scope>NUCLEOTIDE SEQUENCE [LARGE SCALE GENOMIC DNA]</scope>
    <source>
        <strain evidence="2 3">P-4</strain>
    </source>
</reference>
<organism evidence="2 3">
    <name type="scientific">Thermococcus pacificus</name>
    <dbReference type="NCBI Taxonomy" id="71998"/>
    <lineage>
        <taxon>Archaea</taxon>
        <taxon>Methanobacteriati</taxon>
        <taxon>Methanobacteriota</taxon>
        <taxon>Thermococci</taxon>
        <taxon>Thermococcales</taxon>
        <taxon>Thermococcaceae</taxon>
        <taxon>Thermococcus</taxon>
    </lineage>
</organism>
<dbReference type="Proteomes" id="UP000197418">
    <property type="component" value="Chromosome"/>
</dbReference>
<dbReference type="SUPFAM" id="SSF48208">
    <property type="entry name" value="Six-hairpin glycosidases"/>
    <property type="match status" value="1"/>
</dbReference>
<protein>
    <recommendedName>
        <fullName evidence="1">Glycogen debranching enzyme C-terminal domain-containing protein</fullName>
    </recommendedName>
</protein>
<dbReference type="Gene3D" id="1.50.10.10">
    <property type="match status" value="1"/>
</dbReference>
<dbReference type="InterPro" id="IPR012341">
    <property type="entry name" value="6hp_glycosidase-like_sf"/>
</dbReference>
<dbReference type="Pfam" id="PF06202">
    <property type="entry name" value="GDE_C"/>
    <property type="match status" value="1"/>
</dbReference>
<keyword evidence="3" id="KW-1185">Reference proteome</keyword>
<dbReference type="EMBL" id="CP015102">
    <property type="protein sequence ID" value="ASJ07284.1"/>
    <property type="molecule type" value="Genomic_DNA"/>
</dbReference>
<gene>
    <name evidence="2" type="ORF">A3L08_08100</name>
</gene>